<reference evidence="2" key="1">
    <citation type="submission" date="2014-08" db="EMBL/GenBank/DDBJ databases">
        <authorList>
            <person name="Sharma Rahul"/>
            <person name="Thines Marco"/>
        </authorList>
    </citation>
    <scope>NUCLEOTIDE SEQUENCE</scope>
</reference>
<evidence type="ECO:0000313" key="2">
    <source>
        <dbReference type="EMBL" id="CED83311.1"/>
    </source>
</evidence>
<proteinExistence type="predicted"/>
<sequence>MCINFPLLPFDVIFFCVNLLGLMILYSYVHLPSTIPFFLVSSLSLRPSISKRSSPGLNSLMSAYLPIFSHVILSTSTHTIVLFDLGLFHLYISFLCPPLYQSYFSLFIYFWSSFLRGVSVCGLTRIADRKTR</sequence>
<keyword evidence="1" id="KW-1133">Transmembrane helix</keyword>
<feature type="transmembrane region" description="Helical" evidence="1">
    <location>
        <begin position="12"/>
        <end position="40"/>
    </location>
</feature>
<keyword evidence="1" id="KW-0812">Transmembrane</keyword>
<dbReference type="EMBL" id="LN483142">
    <property type="protein sequence ID" value="CED83311.1"/>
    <property type="molecule type" value="Genomic_DNA"/>
</dbReference>
<organism evidence="2">
    <name type="scientific">Phaffia rhodozyma</name>
    <name type="common">Yeast</name>
    <name type="synonym">Xanthophyllomyces dendrorhous</name>
    <dbReference type="NCBI Taxonomy" id="264483"/>
    <lineage>
        <taxon>Eukaryota</taxon>
        <taxon>Fungi</taxon>
        <taxon>Dikarya</taxon>
        <taxon>Basidiomycota</taxon>
        <taxon>Agaricomycotina</taxon>
        <taxon>Tremellomycetes</taxon>
        <taxon>Cystofilobasidiales</taxon>
        <taxon>Mrakiaceae</taxon>
        <taxon>Phaffia</taxon>
    </lineage>
</organism>
<accession>A0A0F7SPH6</accession>
<name>A0A0F7SPH6_PHARH</name>
<evidence type="ECO:0000256" key="1">
    <source>
        <dbReference type="SAM" id="Phobius"/>
    </source>
</evidence>
<protein>
    <submittedName>
        <fullName evidence="2">Uncharacterized protein</fullName>
    </submittedName>
</protein>
<dbReference type="AlphaFoldDB" id="A0A0F7SPH6"/>
<keyword evidence="1" id="KW-0472">Membrane</keyword>